<dbReference type="GO" id="GO:0019853">
    <property type="term" value="P:L-ascorbic acid biosynthetic process"/>
    <property type="evidence" value="ECO:0007669"/>
    <property type="project" value="TreeGrafter"/>
</dbReference>
<dbReference type="PANTHER" id="PTHR10907">
    <property type="entry name" value="REGUCALCIN"/>
    <property type="match status" value="1"/>
</dbReference>
<feature type="binding site" evidence="2">
    <location>
        <position position="131"/>
    </location>
    <ligand>
        <name>substrate</name>
    </ligand>
</feature>
<dbReference type="GO" id="GO:0005509">
    <property type="term" value="F:calcium ion binding"/>
    <property type="evidence" value="ECO:0007669"/>
    <property type="project" value="TreeGrafter"/>
</dbReference>
<keyword evidence="2" id="KW-0862">Zinc</keyword>
<feature type="binding site" evidence="2">
    <location>
        <position position="111"/>
    </location>
    <ligand>
        <name>substrate</name>
    </ligand>
</feature>
<name>R7VJC1_CAPTE</name>
<reference evidence="4 6" key="2">
    <citation type="journal article" date="2013" name="Nature">
        <title>Insights into bilaterian evolution from three spiralian genomes.</title>
        <authorList>
            <person name="Simakov O."/>
            <person name="Marletaz F."/>
            <person name="Cho S.J."/>
            <person name="Edsinger-Gonzales E."/>
            <person name="Havlak P."/>
            <person name="Hellsten U."/>
            <person name="Kuo D.H."/>
            <person name="Larsson T."/>
            <person name="Lv J."/>
            <person name="Arendt D."/>
            <person name="Savage R."/>
            <person name="Osoegawa K."/>
            <person name="de Jong P."/>
            <person name="Grimwood J."/>
            <person name="Chapman J.A."/>
            <person name="Shapiro H."/>
            <person name="Aerts A."/>
            <person name="Otillar R.P."/>
            <person name="Terry A.Y."/>
            <person name="Boore J.L."/>
            <person name="Grigoriev I.V."/>
            <person name="Lindberg D.R."/>
            <person name="Seaver E.C."/>
            <person name="Weisblat D.A."/>
            <person name="Putnam N.H."/>
            <person name="Rokhsar D.S."/>
        </authorList>
    </citation>
    <scope>NUCLEOTIDE SEQUENCE</scope>
    <source>
        <strain evidence="4 6">I ESC-2004</strain>
    </source>
</reference>
<protein>
    <recommendedName>
        <fullName evidence="3">SMP-30/Gluconolactonase/LRE-like region domain-containing protein</fullName>
    </recommendedName>
</protein>
<comment type="cofactor">
    <cofactor evidence="2">
        <name>Zn(2+)</name>
        <dbReference type="ChEBI" id="CHEBI:29105"/>
    </cofactor>
    <text evidence="2">Binds 1 divalent metal cation per subunit.</text>
</comment>
<dbReference type="EnsemblMetazoa" id="CapteT147361">
    <property type="protein sequence ID" value="CapteP147361"/>
    <property type="gene ID" value="CapteG147361"/>
</dbReference>
<dbReference type="STRING" id="283909.R7VJC1"/>
<dbReference type="Gene3D" id="2.120.10.30">
    <property type="entry name" value="TolB, C-terminal domain"/>
    <property type="match status" value="1"/>
</dbReference>
<evidence type="ECO:0000313" key="5">
    <source>
        <dbReference type="EnsemblMetazoa" id="CapteP147361"/>
    </source>
</evidence>
<dbReference type="OMA" id="PVNCKIG"/>
<feature type="binding site" evidence="2">
    <location>
        <position position="175"/>
    </location>
    <ligand>
        <name>a divalent metal cation</name>
        <dbReference type="ChEBI" id="CHEBI:60240"/>
    </ligand>
</feature>
<evidence type="ECO:0000256" key="1">
    <source>
        <dbReference type="ARBA" id="ARBA00008853"/>
    </source>
</evidence>
<proteinExistence type="inferred from homology"/>
<dbReference type="OrthoDB" id="423498at2759"/>
<dbReference type="FunCoup" id="R7VJC1">
    <property type="interactions" value="162"/>
</dbReference>
<dbReference type="HOGENOM" id="CLU_036110_3_2_1"/>
<reference evidence="5" key="3">
    <citation type="submission" date="2015-06" db="UniProtKB">
        <authorList>
            <consortium name="EnsemblMetazoa"/>
        </authorList>
    </citation>
    <scope>IDENTIFICATION</scope>
</reference>
<dbReference type="Proteomes" id="UP000014760">
    <property type="component" value="Unassembled WGS sequence"/>
</dbReference>
<dbReference type="Pfam" id="PF08450">
    <property type="entry name" value="SGL"/>
    <property type="match status" value="1"/>
</dbReference>
<dbReference type="AlphaFoldDB" id="R7VJC1"/>
<dbReference type="EMBL" id="KB291799">
    <property type="protein sequence ID" value="ELU18739.1"/>
    <property type="molecule type" value="Genomic_DNA"/>
</dbReference>
<dbReference type="InterPro" id="IPR005511">
    <property type="entry name" value="SMP-30"/>
</dbReference>
<comment type="similarity">
    <text evidence="1">Belongs to the SMP-30/CGR1 family.</text>
</comment>
<dbReference type="GO" id="GO:0004341">
    <property type="term" value="F:gluconolactonase activity"/>
    <property type="evidence" value="ECO:0007669"/>
    <property type="project" value="TreeGrafter"/>
</dbReference>
<feature type="domain" description="SMP-30/Gluconolactonase/LRE-like region" evidence="3">
    <location>
        <begin position="15"/>
        <end position="289"/>
    </location>
</feature>
<keyword evidence="2" id="KW-0479">Metal-binding</keyword>
<accession>R7VJC1</accession>
<organism evidence="4">
    <name type="scientific">Capitella teleta</name>
    <name type="common">Polychaete worm</name>
    <dbReference type="NCBI Taxonomy" id="283909"/>
    <lineage>
        <taxon>Eukaryota</taxon>
        <taxon>Metazoa</taxon>
        <taxon>Spiralia</taxon>
        <taxon>Lophotrochozoa</taxon>
        <taxon>Annelida</taxon>
        <taxon>Polychaeta</taxon>
        <taxon>Sedentaria</taxon>
        <taxon>Scolecida</taxon>
        <taxon>Capitellidae</taxon>
        <taxon>Capitella</taxon>
    </lineage>
</organism>
<dbReference type="SUPFAM" id="SSF63829">
    <property type="entry name" value="Calcium-dependent phosphotriesterase"/>
    <property type="match status" value="1"/>
</dbReference>
<keyword evidence="6" id="KW-1185">Reference proteome</keyword>
<dbReference type="PANTHER" id="PTHR10907:SF47">
    <property type="entry name" value="REGUCALCIN"/>
    <property type="match status" value="1"/>
</dbReference>
<evidence type="ECO:0000259" key="3">
    <source>
        <dbReference type="Pfam" id="PF08450"/>
    </source>
</evidence>
<reference evidence="6" key="1">
    <citation type="submission" date="2012-12" db="EMBL/GenBank/DDBJ databases">
        <authorList>
            <person name="Hellsten U."/>
            <person name="Grimwood J."/>
            <person name="Chapman J.A."/>
            <person name="Shapiro H."/>
            <person name="Aerts A."/>
            <person name="Otillar R.P."/>
            <person name="Terry A.Y."/>
            <person name="Boore J.L."/>
            <person name="Simakov O."/>
            <person name="Marletaz F."/>
            <person name="Cho S.-J."/>
            <person name="Edsinger-Gonzales E."/>
            <person name="Havlak P."/>
            <person name="Kuo D.-H."/>
            <person name="Larsson T."/>
            <person name="Lv J."/>
            <person name="Arendt D."/>
            <person name="Savage R."/>
            <person name="Osoegawa K."/>
            <person name="de Jong P."/>
            <person name="Lindberg D.R."/>
            <person name="Seaver E.C."/>
            <person name="Weisblat D.A."/>
            <person name="Putnam N.H."/>
            <person name="Grigoriev I.V."/>
            <person name="Rokhsar D.S."/>
        </authorList>
    </citation>
    <scope>NUCLEOTIDE SEQUENCE</scope>
    <source>
        <strain evidence="6">I ESC-2004</strain>
    </source>
</reference>
<gene>
    <name evidence="4" type="ORF">CAPTEDRAFT_147361</name>
</gene>
<dbReference type="InterPro" id="IPR013658">
    <property type="entry name" value="SGL"/>
</dbReference>
<dbReference type="InterPro" id="IPR011042">
    <property type="entry name" value="6-blade_b-propeller_TolB-like"/>
</dbReference>
<dbReference type="EMBL" id="AMQN01000511">
    <property type="status" value="NOT_ANNOTATED_CDS"/>
    <property type="molecule type" value="Genomic_DNA"/>
</dbReference>
<evidence type="ECO:0000313" key="6">
    <source>
        <dbReference type="Proteomes" id="UP000014760"/>
    </source>
</evidence>
<sequence>MAVQVLAKNICHTMGDSPHWKAETQSLSFVDVWSGEVHKWHAEKNTVDSKRISREMLSFAVPLKGSSESGDYIFTQGLKLALGVFDEDGKKVMTPVVPKVISEVEEGTTHRFGTGKCDVNGRLWADAVARDQKPLASPEADAGALYSLRVDTHEDHPEENRPIIKAYHKPTCISNGIAWSSDNRTMFFIDSCQRTIFAFDYDAEDGTLYNKRDAFRYPAGTFGKWGFPAGMCLDTAGKAWIACYNVGRVVRLDLETGKEVTSVMMPGAKRITSCCFGGKNYDELFVTSSKRHVTDIDFMTNQGNAGSLFKITGLGVKGTPAFEFDHKDLLVADPRDEEEF</sequence>
<evidence type="ECO:0000256" key="2">
    <source>
        <dbReference type="PIRSR" id="PIRSR605511-2"/>
    </source>
</evidence>
<evidence type="ECO:0000313" key="4">
    <source>
        <dbReference type="EMBL" id="ELU18739.1"/>
    </source>
</evidence>
<dbReference type="PRINTS" id="PR01790">
    <property type="entry name" value="SMP30FAMILY"/>
</dbReference>